<dbReference type="GO" id="GO:0022857">
    <property type="term" value="F:transmembrane transporter activity"/>
    <property type="evidence" value="ECO:0007669"/>
    <property type="project" value="InterPro"/>
</dbReference>
<comment type="caution">
    <text evidence="7">The sequence shown here is derived from an EMBL/GenBank/DDBJ whole genome shotgun (WGS) entry which is preliminary data.</text>
</comment>
<dbReference type="InterPro" id="IPR011701">
    <property type="entry name" value="MFS"/>
</dbReference>
<keyword evidence="2 5" id="KW-0812">Transmembrane</keyword>
<evidence type="ECO:0000313" key="8">
    <source>
        <dbReference type="Proteomes" id="UP000669179"/>
    </source>
</evidence>
<dbReference type="SUPFAM" id="SSF103473">
    <property type="entry name" value="MFS general substrate transporter"/>
    <property type="match status" value="1"/>
</dbReference>
<feature type="transmembrane region" description="Helical" evidence="5">
    <location>
        <begin position="359"/>
        <end position="379"/>
    </location>
</feature>
<name>A0A939PIG4_9ACTN</name>
<dbReference type="PANTHER" id="PTHR23542:SF1">
    <property type="entry name" value="MAJOR FACILITATOR SUPERFAMILY (MFS) PROFILE DOMAIN-CONTAINING PROTEIN"/>
    <property type="match status" value="1"/>
</dbReference>
<dbReference type="RefSeq" id="WP_208258292.1">
    <property type="nucleotide sequence ID" value="NZ_JAGEOJ010000010.1"/>
</dbReference>
<dbReference type="InterPro" id="IPR020846">
    <property type="entry name" value="MFS_dom"/>
</dbReference>
<evidence type="ECO:0000256" key="5">
    <source>
        <dbReference type="SAM" id="Phobius"/>
    </source>
</evidence>
<protein>
    <submittedName>
        <fullName evidence="7">MFS transporter</fullName>
    </submittedName>
</protein>
<evidence type="ECO:0000256" key="4">
    <source>
        <dbReference type="ARBA" id="ARBA00023136"/>
    </source>
</evidence>
<sequence>MAAREVIGLTGPAFPLISFAARLPAAMCPIGSLLLVNERSGSISAAGLVGGALALGQAVGGPLIGRSADRYGQRFVVLAAALVNAAMIVSVVLSNVVPLQAVFALLAGLSVPQIGPLARSRLIALTSRRRPALTGSALSLDGAIDETSFVTGPALVGILAAAVDPAAGLLTAAAVVASFGTLFAFHPSSGQVESRPEQESRSRVLSLPLVLLCLGMFLQGTVFGSIQTGVTDLTEKLGHAGSAGLIYGLMGLPSALVGLAMTALPPARSLRIRLRLVTAAQFVLTLPLLAVDSILGLTVAVCVLGLTFAPNIITTFGLTERAAPPERMSEAMAYLGSGIILGTSTGAAVSGQLADRSGYTASFALACAAAAISAVIALAHRRSAAPAAVTCLTPDTASSK</sequence>
<dbReference type="InterPro" id="IPR036259">
    <property type="entry name" value="MFS_trans_sf"/>
</dbReference>
<feature type="transmembrane region" description="Helical" evidence="5">
    <location>
        <begin position="331"/>
        <end position="353"/>
    </location>
</feature>
<feature type="transmembrane region" description="Helical" evidence="5">
    <location>
        <begin position="246"/>
        <end position="265"/>
    </location>
</feature>
<feature type="transmembrane region" description="Helical" evidence="5">
    <location>
        <begin position="297"/>
        <end position="319"/>
    </location>
</feature>
<feature type="domain" description="Major facilitator superfamily (MFS) profile" evidence="6">
    <location>
        <begin position="208"/>
        <end position="400"/>
    </location>
</feature>
<dbReference type="AlphaFoldDB" id="A0A939PIG4"/>
<dbReference type="Gene3D" id="1.20.1250.20">
    <property type="entry name" value="MFS general substrate transporter like domains"/>
    <property type="match status" value="1"/>
</dbReference>
<dbReference type="Pfam" id="PF07690">
    <property type="entry name" value="MFS_1"/>
    <property type="match status" value="1"/>
</dbReference>
<dbReference type="PANTHER" id="PTHR23542">
    <property type="match status" value="1"/>
</dbReference>
<proteinExistence type="predicted"/>
<evidence type="ECO:0000313" key="7">
    <source>
        <dbReference type="EMBL" id="MBO2450419.1"/>
    </source>
</evidence>
<dbReference type="GO" id="GO:0005886">
    <property type="term" value="C:plasma membrane"/>
    <property type="evidence" value="ECO:0007669"/>
    <property type="project" value="UniProtKB-SubCell"/>
</dbReference>
<dbReference type="EMBL" id="JAGEOJ010000010">
    <property type="protein sequence ID" value="MBO2450419.1"/>
    <property type="molecule type" value="Genomic_DNA"/>
</dbReference>
<reference evidence="7" key="1">
    <citation type="submission" date="2021-03" db="EMBL/GenBank/DDBJ databases">
        <authorList>
            <person name="Kanchanasin P."/>
            <person name="Saeng-In P."/>
            <person name="Phongsopitanun W."/>
            <person name="Yuki M."/>
            <person name="Kudo T."/>
            <person name="Ohkuma M."/>
            <person name="Tanasupawat S."/>
        </authorList>
    </citation>
    <scope>NUCLEOTIDE SEQUENCE</scope>
    <source>
        <strain evidence="7">GKU 128</strain>
    </source>
</reference>
<feature type="transmembrane region" description="Helical" evidence="5">
    <location>
        <begin position="272"/>
        <end position="291"/>
    </location>
</feature>
<gene>
    <name evidence="7" type="ORF">J4573_25175</name>
</gene>
<dbReference type="Proteomes" id="UP000669179">
    <property type="component" value="Unassembled WGS sequence"/>
</dbReference>
<accession>A0A939PIG4</accession>
<evidence type="ECO:0000259" key="6">
    <source>
        <dbReference type="PROSITE" id="PS50850"/>
    </source>
</evidence>
<evidence type="ECO:0000256" key="2">
    <source>
        <dbReference type="ARBA" id="ARBA00022692"/>
    </source>
</evidence>
<feature type="transmembrane region" description="Helical" evidence="5">
    <location>
        <begin position="75"/>
        <end position="93"/>
    </location>
</feature>
<organism evidence="7 8">
    <name type="scientific">Actinomadura barringtoniae</name>
    <dbReference type="NCBI Taxonomy" id="1427535"/>
    <lineage>
        <taxon>Bacteria</taxon>
        <taxon>Bacillati</taxon>
        <taxon>Actinomycetota</taxon>
        <taxon>Actinomycetes</taxon>
        <taxon>Streptosporangiales</taxon>
        <taxon>Thermomonosporaceae</taxon>
        <taxon>Actinomadura</taxon>
    </lineage>
</organism>
<evidence type="ECO:0000256" key="3">
    <source>
        <dbReference type="ARBA" id="ARBA00022989"/>
    </source>
</evidence>
<feature type="transmembrane region" description="Helical" evidence="5">
    <location>
        <begin position="41"/>
        <end position="63"/>
    </location>
</feature>
<keyword evidence="3 5" id="KW-1133">Transmembrane helix</keyword>
<comment type="subcellular location">
    <subcellularLocation>
        <location evidence="1">Cell membrane</location>
        <topology evidence="1">Multi-pass membrane protein</topology>
    </subcellularLocation>
</comment>
<feature type="transmembrane region" description="Helical" evidence="5">
    <location>
        <begin position="166"/>
        <end position="185"/>
    </location>
</feature>
<keyword evidence="4 5" id="KW-0472">Membrane</keyword>
<feature type="transmembrane region" description="Helical" evidence="5">
    <location>
        <begin position="205"/>
        <end position="226"/>
    </location>
</feature>
<dbReference type="PROSITE" id="PS50850">
    <property type="entry name" value="MFS"/>
    <property type="match status" value="1"/>
</dbReference>
<evidence type="ECO:0000256" key="1">
    <source>
        <dbReference type="ARBA" id="ARBA00004651"/>
    </source>
</evidence>
<keyword evidence="8" id="KW-1185">Reference proteome</keyword>